<keyword evidence="3" id="KW-1185">Reference proteome</keyword>
<protein>
    <submittedName>
        <fullName evidence="2">Uncharacterized protein</fullName>
    </submittedName>
</protein>
<dbReference type="AlphaFoldDB" id="A0A5B7GRJ1"/>
<organism evidence="2 3">
    <name type="scientific">Portunus trituberculatus</name>
    <name type="common">Swimming crab</name>
    <name type="synonym">Neptunus trituberculatus</name>
    <dbReference type="NCBI Taxonomy" id="210409"/>
    <lineage>
        <taxon>Eukaryota</taxon>
        <taxon>Metazoa</taxon>
        <taxon>Ecdysozoa</taxon>
        <taxon>Arthropoda</taxon>
        <taxon>Crustacea</taxon>
        <taxon>Multicrustacea</taxon>
        <taxon>Malacostraca</taxon>
        <taxon>Eumalacostraca</taxon>
        <taxon>Eucarida</taxon>
        <taxon>Decapoda</taxon>
        <taxon>Pleocyemata</taxon>
        <taxon>Brachyura</taxon>
        <taxon>Eubrachyura</taxon>
        <taxon>Portunoidea</taxon>
        <taxon>Portunidae</taxon>
        <taxon>Portuninae</taxon>
        <taxon>Portunus</taxon>
    </lineage>
</organism>
<feature type="region of interest" description="Disordered" evidence="1">
    <location>
        <begin position="113"/>
        <end position="151"/>
    </location>
</feature>
<accession>A0A5B7GRJ1</accession>
<reference evidence="2 3" key="1">
    <citation type="submission" date="2019-05" db="EMBL/GenBank/DDBJ databases">
        <title>Another draft genome of Portunus trituberculatus and its Hox gene families provides insights of decapod evolution.</title>
        <authorList>
            <person name="Jeong J.-H."/>
            <person name="Song I."/>
            <person name="Kim S."/>
            <person name="Choi T."/>
            <person name="Kim D."/>
            <person name="Ryu S."/>
            <person name="Kim W."/>
        </authorList>
    </citation>
    <scope>NUCLEOTIDE SEQUENCE [LARGE SCALE GENOMIC DNA]</scope>
    <source>
        <tissue evidence="2">Muscle</tissue>
    </source>
</reference>
<feature type="compositionally biased region" description="Basic and acidic residues" evidence="1">
    <location>
        <begin position="113"/>
        <end position="125"/>
    </location>
</feature>
<evidence type="ECO:0000313" key="2">
    <source>
        <dbReference type="EMBL" id="MPC59678.1"/>
    </source>
</evidence>
<gene>
    <name evidence="2" type="ORF">E2C01_053704</name>
</gene>
<dbReference type="EMBL" id="VSRR010016780">
    <property type="protein sequence ID" value="MPC59678.1"/>
    <property type="molecule type" value="Genomic_DNA"/>
</dbReference>
<feature type="compositionally biased region" description="Basic and acidic residues" evidence="1">
    <location>
        <begin position="134"/>
        <end position="143"/>
    </location>
</feature>
<proteinExistence type="predicted"/>
<dbReference type="Proteomes" id="UP000324222">
    <property type="component" value="Unassembled WGS sequence"/>
</dbReference>
<evidence type="ECO:0000313" key="3">
    <source>
        <dbReference type="Proteomes" id="UP000324222"/>
    </source>
</evidence>
<name>A0A5B7GRJ1_PORTR</name>
<sequence length="223" mass="24649">MKSGYTGRRTFACSLYLCVIFVANKPEKRVPLSAFPALSEHLNLTVKFNALNILVAAHETWQKWKVGCLCRQLRSVSDLHPREAMVDMMAMFLNKVQQLATKEEVSAVMGERMERTPRGTSEHVHLGNVHPSKGRSERKDRNGGGKSAVLSRVGGNVGGEYGAETGEYAKFRPLGKGQYGRASLGRNRFSSRLGTMHATSITSHLSRQLSITTLGHHSLLRCP</sequence>
<evidence type="ECO:0000256" key="1">
    <source>
        <dbReference type="SAM" id="MobiDB-lite"/>
    </source>
</evidence>
<comment type="caution">
    <text evidence="2">The sequence shown here is derived from an EMBL/GenBank/DDBJ whole genome shotgun (WGS) entry which is preliminary data.</text>
</comment>